<evidence type="ECO:0000313" key="3">
    <source>
        <dbReference type="EMBL" id="CAF3959803.1"/>
    </source>
</evidence>
<feature type="region of interest" description="Disordered" evidence="1">
    <location>
        <begin position="63"/>
        <end position="84"/>
    </location>
</feature>
<evidence type="ECO:0000313" key="2">
    <source>
        <dbReference type="EMBL" id="CAF1151750.1"/>
    </source>
</evidence>
<proteinExistence type="predicted"/>
<name>A0A8S2E798_9BILA</name>
<dbReference type="Proteomes" id="UP000677228">
    <property type="component" value="Unassembled WGS sequence"/>
</dbReference>
<sequence length="84" mass="9727">MFCALFLFDENQPEWTAAKANLNDHARKLGVVMDDNITEGNEYDVNYFQFKKIDEYDIENVDPELATTTSDSPEEANTWLSEEK</sequence>
<gene>
    <name evidence="2" type="ORF">OVA965_LOCUS21638</name>
    <name evidence="3" type="ORF">TMI583_LOCUS22348</name>
</gene>
<dbReference type="AlphaFoldDB" id="A0A8S2E798"/>
<evidence type="ECO:0000256" key="1">
    <source>
        <dbReference type="SAM" id="MobiDB-lite"/>
    </source>
</evidence>
<organism evidence="2 4">
    <name type="scientific">Didymodactylos carnosus</name>
    <dbReference type="NCBI Taxonomy" id="1234261"/>
    <lineage>
        <taxon>Eukaryota</taxon>
        <taxon>Metazoa</taxon>
        <taxon>Spiralia</taxon>
        <taxon>Gnathifera</taxon>
        <taxon>Rotifera</taxon>
        <taxon>Eurotatoria</taxon>
        <taxon>Bdelloidea</taxon>
        <taxon>Philodinida</taxon>
        <taxon>Philodinidae</taxon>
        <taxon>Didymodactylos</taxon>
    </lineage>
</organism>
<comment type="caution">
    <text evidence="2">The sequence shown here is derived from an EMBL/GenBank/DDBJ whole genome shotgun (WGS) entry which is preliminary data.</text>
</comment>
<evidence type="ECO:0000313" key="4">
    <source>
        <dbReference type="Proteomes" id="UP000677228"/>
    </source>
</evidence>
<protein>
    <submittedName>
        <fullName evidence="2">Uncharacterized protein</fullName>
    </submittedName>
</protein>
<dbReference type="Proteomes" id="UP000682733">
    <property type="component" value="Unassembled WGS sequence"/>
</dbReference>
<dbReference type="EMBL" id="CAJOBA010031516">
    <property type="protein sequence ID" value="CAF3959803.1"/>
    <property type="molecule type" value="Genomic_DNA"/>
</dbReference>
<accession>A0A8S2E798</accession>
<reference evidence="2" key="1">
    <citation type="submission" date="2021-02" db="EMBL/GenBank/DDBJ databases">
        <authorList>
            <person name="Nowell W R."/>
        </authorList>
    </citation>
    <scope>NUCLEOTIDE SEQUENCE</scope>
</reference>
<dbReference type="EMBL" id="CAJNOK010011927">
    <property type="protein sequence ID" value="CAF1151750.1"/>
    <property type="molecule type" value="Genomic_DNA"/>
</dbReference>